<dbReference type="AlphaFoldDB" id="A0A9N9G609"/>
<dbReference type="EMBL" id="CAJVPZ010007509">
    <property type="protein sequence ID" value="CAG8587307.1"/>
    <property type="molecule type" value="Genomic_DNA"/>
</dbReference>
<accession>A0A9N9G609</accession>
<keyword evidence="2" id="KW-1185">Reference proteome</keyword>
<protein>
    <submittedName>
        <fullName evidence="1">8424_t:CDS:1</fullName>
    </submittedName>
</protein>
<sequence length="42" mass="4873">KQLLETPVEVISVVSVLEFVIAIQLEKENQLKEQAIRQFFKS</sequence>
<dbReference type="Proteomes" id="UP000789396">
    <property type="component" value="Unassembled WGS sequence"/>
</dbReference>
<feature type="non-terminal residue" evidence="1">
    <location>
        <position position="42"/>
    </location>
</feature>
<reference evidence="1" key="1">
    <citation type="submission" date="2021-06" db="EMBL/GenBank/DDBJ databases">
        <authorList>
            <person name="Kallberg Y."/>
            <person name="Tangrot J."/>
            <person name="Rosling A."/>
        </authorList>
    </citation>
    <scope>NUCLEOTIDE SEQUENCE</scope>
    <source>
        <strain evidence="1">IN212</strain>
    </source>
</reference>
<comment type="caution">
    <text evidence="1">The sequence shown here is derived from an EMBL/GenBank/DDBJ whole genome shotgun (WGS) entry which is preliminary data.</text>
</comment>
<gene>
    <name evidence="1" type="ORF">RFULGI_LOCUS6095</name>
</gene>
<organism evidence="1 2">
    <name type="scientific">Racocetra fulgida</name>
    <dbReference type="NCBI Taxonomy" id="60492"/>
    <lineage>
        <taxon>Eukaryota</taxon>
        <taxon>Fungi</taxon>
        <taxon>Fungi incertae sedis</taxon>
        <taxon>Mucoromycota</taxon>
        <taxon>Glomeromycotina</taxon>
        <taxon>Glomeromycetes</taxon>
        <taxon>Diversisporales</taxon>
        <taxon>Gigasporaceae</taxon>
        <taxon>Racocetra</taxon>
    </lineage>
</organism>
<proteinExistence type="predicted"/>
<name>A0A9N9G609_9GLOM</name>
<evidence type="ECO:0000313" key="2">
    <source>
        <dbReference type="Proteomes" id="UP000789396"/>
    </source>
</evidence>
<evidence type="ECO:0000313" key="1">
    <source>
        <dbReference type="EMBL" id="CAG8587307.1"/>
    </source>
</evidence>